<evidence type="ECO:0000313" key="3">
    <source>
        <dbReference type="Proteomes" id="UP000183206"/>
    </source>
</evidence>
<dbReference type="STRING" id="1805282.AUJ44_01425"/>
<feature type="region of interest" description="Disordered" evidence="1">
    <location>
        <begin position="131"/>
        <end position="167"/>
    </location>
</feature>
<evidence type="ECO:0000256" key="1">
    <source>
        <dbReference type="SAM" id="MobiDB-lite"/>
    </source>
</evidence>
<sequence length="427" mass="48656">MPADLTQKINTAIEPAGGVSAIKGLRTYARDLKNASGGTPSGAQPTKIANDTTELIVPTYAPPKPRPQTLTQNRDHITLPDMIALKPTVSMPIKPKPTPVSMPTLKQASTPNVIKKSADGIKKMPAITPASVQTASIKTHREERDLQPQREEKKLTEPEKLKGEIEELEATRKEAAGQLENTMGEKSRLESVVKKLSEEKTGIVGRLNVIVEREKDVESKVEKTEEQEAGIKTPDERKRVQLERRKIEDERRKIEEERWSIEEELKQLTESLEENNIALQKTIAQKNTLETLIARTEKDTTRKKLEIELIIVSKKKAELEEQWLRLMEGKEQLDAKLRPVVESEVKVKAQKRDADKRERATALPGERRKIEEERWITEGERRKIEEERWGIEGEIKEELEKMADLRPAYQDATKKEKELMEMIAKLS</sequence>
<organism evidence="2 3">
    <name type="scientific">Candidatus Nomurabacteria bacterium CG1_02_47_685</name>
    <dbReference type="NCBI Taxonomy" id="1805282"/>
    <lineage>
        <taxon>Bacteria</taxon>
        <taxon>Candidatus Nomuraibacteriota</taxon>
    </lineage>
</organism>
<dbReference type="Proteomes" id="UP000183206">
    <property type="component" value="Unassembled WGS sequence"/>
</dbReference>
<dbReference type="AlphaFoldDB" id="A0A1J4VA75"/>
<protein>
    <submittedName>
        <fullName evidence="2">Uncharacterized protein</fullName>
    </submittedName>
</protein>
<name>A0A1J4VA75_9BACT</name>
<gene>
    <name evidence="2" type="ORF">AUJ44_01425</name>
</gene>
<comment type="caution">
    <text evidence="2">The sequence shown here is derived from an EMBL/GenBank/DDBJ whole genome shotgun (WGS) entry which is preliminary data.</text>
</comment>
<evidence type="ECO:0000313" key="2">
    <source>
        <dbReference type="EMBL" id="OIO32947.1"/>
    </source>
</evidence>
<proteinExistence type="predicted"/>
<dbReference type="EMBL" id="MNVO01000024">
    <property type="protein sequence ID" value="OIO32947.1"/>
    <property type="molecule type" value="Genomic_DNA"/>
</dbReference>
<accession>A0A1J4VA75</accession>
<feature type="compositionally biased region" description="Basic and acidic residues" evidence="1">
    <location>
        <begin position="139"/>
        <end position="167"/>
    </location>
</feature>
<reference evidence="2 3" key="1">
    <citation type="journal article" date="2016" name="Environ. Microbiol.">
        <title>Genomic resolution of a cold subsurface aquifer community provides metabolic insights for novel microbes adapted to high CO concentrations.</title>
        <authorList>
            <person name="Probst A.J."/>
            <person name="Castelle C.J."/>
            <person name="Singh A."/>
            <person name="Brown C.T."/>
            <person name="Anantharaman K."/>
            <person name="Sharon I."/>
            <person name="Hug L.A."/>
            <person name="Burstein D."/>
            <person name="Emerson J.B."/>
            <person name="Thomas B.C."/>
            <person name="Banfield J.F."/>
        </authorList>
    </citation>
    <scope>NUCLEOTIDE SEQUENCE [LARGE SCALE GENOMIC DNA]</scope>
    <source>
        <strain evidence="2">CG1_02_47_685</strain>
    </source>
</reference>